<dbReference type="OrthoDB" id="9758375at2"/>
<evidence type="ECO:0000313" key="1">
    <source>
        <dbReference type="EMBL" id="CQR24809.1"/>
    </source>
</evidence>
<dbReference type="AlphaFoldDB" id="A0A0E4CSM9"/>
<dbReference type="Proteomes" id="UP000198604">
    <property type="component" value="Unassembled WGS sequence"/>
</dbReference>
<sequence length="63" mass="7013">MAYDTVDAVYGKLAEYAKKPNGGTIRLFLVHCPKEKLQVVADLAPQTEEELKQHLAKLGLLFV</sequence>
<dbReference type="RefSeq" id="WP_093650417.1">
    <property type="nucleotide sequence ID" value="NZ_CTEN01000002.1"/>
</dbReference>
<keyword evidence="2" id="KW-1185">Reference proteome</keyword>
<evidence type="ECO:0000313" key="2">
    <source>
        <dbReference type="Proteomes" id="UP000198604"/>
    </source>
</evidence>
<organism evidence="1 2">
    <name type="scientific">Streptococcus varani</name>
    <dbReference type="NCBI Taxonomy" id="1608583"/>
    <lineage>
        <taxon>Bacteria</taxon>
        <taxon>Bacillati</taxon>
        <taxon>Bacillota</taxon>
        <taxon>Bacilli</taxon>
        <taxon>Lactobacillales</taxon>
        <taxon>Streptococcaceae</taxon>
        <taxon>Streptococcus</taxon>
    </lineage>
</organism>
<dbReference type="EMBL" id="CTEN01000002">
    <property type="protein sequence ID" value="CQR24809.1"/>
    <property type="molecule type" value="Genomic_DNA"/>
</dbReference>
<accession>A0A0E4CSM9</accession>
<protein>
    <submittedName>
        <fullName evidence="1">Uncharacterized protein</fullName>
    </submittedName>
</protein>
<reference evidence="2" key="1">
    <citation type="submission" date="2015-03" db="EMBL/GenBank/DDBJ databases">
        <authorList>
            <person name="Urmite Genomes"/>
        </authorList>
    </citation>
    <scope>NUCLEOTIDE SEQUENCE [LARGE SCALE GENOMIC DNA]</scope>
    <source>
        <strain evidence="2">FF10</strain>
    </source>
</reference>
<proteinExistence type="predicted"/>
<name>A0A0E4CSM9_9STRE</name>
<gene>
    <name evidence="1" type="ORF">BN1356_01164</name>
</gene>